<evidence type="ECO:0000313" key="3">
    <source>
        <dbReference type="EMBL" id="CAD9133300.1"/>
    </source>
</evidence>
<feature type="signal peptide" evidence="2">
    <location>
        <begin position="1"/>
        <end position="18"/>
    </location>
</feature>
<proteinExistence type="predicted"/>
<dbReference type="AlphaFoldDB" id="A0A7S1MJW0"/>
<name>A0A7S1MJW0_ALECA</name>
<gene>
    <name evidence="3" type="ORF">ACAT0790_LOCUS23217</name>
</gene>
<organism evidence="3">
    <name type="scientific">Alexandrium catenella</name>
    <name type="common">Red tide dinoflagellate</name>
    <name type="synonym">Gonyaulax catenella</name>
    <dbReference type="NCBI Taxonomy" id="2925"/>
    <lineage>
        <taxon>Eukaryota</taxon>
        <taxon>Sar</taxon>
        <taxon>Alveolata</taxon>
        <taxon>Dinophyceae</taxon>
        <taxon>Gonyaulacales</taxon>
        <taxon>Pyrocystaceae</taxon>
        <taxon>Alexandrium</taxon>
    </lineage>
</organism>
<evidence type="ECO:0000256" key="1">
    <source>
        <dbReference type="SAM" id="MobiDB-lite"/>
    </source>
</evidence>
<sequence>MRTLLALLPWACAAGGAGSPATCQDRGECRGTSDNALFQRKAARSKSAVMPPKDGHSSDEASDDDAEYNREVAALQEGLGGAGGSVGTSRSATTCDICSKVAGPTELIPNRWAGKVDGILWKCRAANDFMAYLAALNGCPQCPKRWLTRCCKKLPTPPPTQPPPISDVAGLCDLCPGSKVIWTNFAAKDKRGLYTCTRAHRFANSKAKGRPSCERAVGFWGKACCVDRQPKCSICPRGKRDVKKWITAGKWKGRGAYLNKWVTCKRAEALLQQPHAPQCALGRRPFVNTCCFSRR</sequence>
<reference evidence="3" key="1">
    <citation type="submission" date="2021-01" db="EMBL/GenBank/DDBJ databases">
        <authorList>
            <person name="Corre E."/>
            <person name="Pelletier E."/>
            <person name="Niang G."/>
            <person name="Scheremetjew M."/>
            <person name="Finn R."/>
            <person name="Kale V."/>
            <person name="Holt S."/>
            <person name="Cochrane G."/>
            <person name="Meng A."/>
            <person name="Brown T."/>
            <person name="Cohen L."/>
        </authorList>
    </citation>
    <scope>NUCLEOTIDE SEQUENCE</scope>
    <source>
        <strain evidence="3">OF101</strain>
    </source>
</reference>
<keyword evidence="2" id="KW-0732">Signal</keyword>
<feature type="chain" id="PRO_5031496950" evidence="2">
    <location>
        <begin position="19"/>
        <end position="295"/>
    </location>
</feature>
<accession>A0A7S1MJW0</accession>
<feature type="region of interest" description="Disordered" evidence="1">
    <location>
        <begin position="41"/>
        <end position="66"/>
    </location>
</feature>
<protein>
    <submittedName>
        <fullName evidence="3">Uncharacterized protein</fullName>
    </submittedName>
</protein>
<evidence type="ECO:0000256" key="2">
    <source>
        <dbReference type="SAM" id="SignalP"/>
    </source>
</evidence>
<dbReference type="EMBL" id="HBGE01038495">
    <property type="protein sequence ID" value="CAD9133300.1"/>
    <property type="molecule type" value="Transcribed_RNA"/>
</dbReference>